<evidence type="ECO:0000256" key="1">
    <source>
        <dbReference type="ARBA" id="ARBA00004304"/>
    </source>
</evidence>
<evidence type="ECO:0000256" key="4">
    <source>
        <dbReference type="ARBA" id="ARBA00022547"/>
    </source>
</evidence>
<evidence type="ECO:0000256" key="2">
    <source>
        <dbReference type="ARBA" id="ARBA00008892"/>
    </source>
</evidence>
<evidence type="ECO:0000256" key="9">
    <source>
        <dbReference type="ARBA" id="ARBA00023128"/>
    </source>
</evidence>
<gene>
    <name evidence="15" type="primary">ATP8</name>
</gene>
<geneLocation type="mitochondrion" evidence="15"/>
<evidence type="ECO:0000256" key="3">
    <source>
        <dbReference type="ARBA" id="ARBA00022448"/>
    </source>
</evidence>
<proteinExistence type="inferred from homology"/>
<dbReference type="GO" id="GO:0015986">
    <property type="term" value="P:proton motive force-driven ATP synthesis"/>
    <property type="evidence" value="ECO:0007669"/>
    <property type="project" value="InterPro"/>
</dbReference>
<keyword evidence="11" id="KW-0066">ATP synthesis</keyword>
<protein>
    <recommendedName>
        <fullName evidence="12">ATP synthase complex subunit 8</fullName>
    </recommendedName>
</protein>
<keyword evidence="8 12" id="KW-0406">Ion transport</keyword>
<feature type="compositionally biased region" description="Polar residues" evidence="13">
    <location>
        <begin position="32"/>
        <end position="42"/>
    </location>
</feature>
<dbReference type="Pfam" id="PF00895">
    <property type="entry name" value="ATP-synt_8"/>
    <property type="match status" value="1"/>
</dbReference>
<dbReference type="GO" id="GO:0015078">
    <property type="term" value="F:proton transmembrane transporter activity"/>
    <property type="evidence" value="ECO:0007669"/>
    <property type="project" value="InterPro"/>
</dbReference>
<feature type="compositionally biased region" description="Low complexity" evidence="13">
    <location>
        <begin position="43"/>
        <end position="54"/>
    </location>
</feature>
<comment type="subcellular location">
    <subcellularLocation>
        <location evidence="1 12">Mitochondrion membrane</location>
        <topology evidence="1 12">Single-pass membrane protein</topology>
    </subcellularLocation>
</comment>
<evidence type="ECO:0000256" key="13">
    <source>
        <dbReference type="SAM" id="MobiDB-lite"/>
    </source>
</evidence>
<feature type="region of interest" description="Disordered" evidence="13">
    <location>
        <begin position="32"/>
        <end position="54"/>
    </location>
</feature>
<evidence type="ECO:0000256" key="6">
    <source>
        <dbReference type="ARBA" id="ARBA00022781"/>
    </source>
</evidence>
<evidence type="ECO:0000256" key="11">
    <source>
        <dbReference type="ARBA" id="ARBA00023310"/>
    </source>
</evidence>
<dbReference type="InterPro" id="IPR001421">
    <property type="entry name" value="ATP8_metazoa"/>
</dbReference>
<reference evidence="15" key="1">
    <citation type="journal article" date="2018" name="PeerJ">
        <title>Characterization of five complete Cyrtodactylus mitogenome structures reveals low structural diversity and conservation of repeated sequences in the lineage.</title>
        <authorList>
            <person name="Areesirisuk P."/>
            <person name="Muangmai N."/>
            <person name="Kunya K."/>
            <person name="Singchat W."/>
            <person name="Sillapaprayoon S."/>
            <person name="Lapbenjakul S."/>
            <person name="Thapana W."/>
            <person name="Kantachumpoo A."/>
            <person name="Baicharoen S."/>
            <person name="Rerkamnuaychoke B."/>
            <person name="Peyachoknagul S."/>
            <person name="Han K."/>
            <person name="Srikulnath K."/>
        </authorList>
    </citation>
    <scope>NUCLEOTIDE SEQUENCE</scope>
</reference>
<comment type="similarity">
    <text evidence="2 12">Belongs to the ATPase protein 8 family.</text>
</comment>
<name>A0A3G9DMG8_9SAUR</name>
<keyword evidence="5 12" id="KW-0812">Transmembrane</keyword>
<keyword evidence="10 14" id="KW-0472">Membrane</keyword>
<keyword evidence="6 12" id="KW-0375">Hydrogen ion transport</keyword>
<evidence type="ECO:0000256" key="12">
    <source>
        <dbReference type="RuleBase" id="RU003661"/>
    </source>
</evidence>
<evidence type="ECO:0000256" key="14">
    <source>
        <dbReference type="SAM" id="Phobius"/>
    </source>
</evidence>
<dbReference type="AlphaFoldDB" id="A0A3G9DMG8"/>
<dbReference type="GO" id="GO:0031966">
    <property type="term" value="C:mitochondrial membrane"/>
    <property type="evidence" value="ECO:0007669"/>
    <property type="project" value="UniProtKB-SubCell"/>
</dbReference>
<keyword evidence="7 14" id="KW-1133">Transmembrane helix</keyword>
<evidence type="ECO:0000256" key="5">
    <source>
        <dbReference type="ARBA" id="ARBA00022692"/>
    </source>
</evidence>
<accession>A0A3G9DMG8</accession>
<evidence type="ECO:0000256" key="7">
    <source>
        <dbReference type="ARBA" id="ARBA00022989"/>
    </source>
</evidence>
<keyword evidence="3 12" id="KW-0813">Transport</keyword>
<evidence type="ECO:0000313" key="15">
    <source>
        <dbReference type="EMBL" id="BBD20516.1"/>
    </source>
</evidence>
<keyword evidence="4 12" id="KW-0138">CF(0)</keyword>
<evidence type="ECO:0000256" key="10">
    <source>
        <dbReference type="ARBA" id="ARBA00023136"/>
    </source>
</evidence>
<dbReference type="EMBL" id="AP018118">
    <property type="protein sequence ID" value="BBD20516.1"/>
    <property type="molecule type" value="Genomic_DNA"/>
</dbReference>
<evidence type="ECO:0000256" key="8">
    <source>
        <dbReference type="ARBA" id="ARBA00023065"/>
    </source>
</evidence>
<dbReference type="GO" id="GO:0045259">
    <property type="term" value="C:proton-transporting ATP synthase complex"/>
    <property type="evidence" value="ECO:0007669"/>
    <property type="project" value="UniProtKB-KW"/>
</dbReference>
<sequence length="54" mass="6384">MPQLNPAPWFMTLVMTWTILALVMKLTLTNIPNTQQPHQTNKPTTTPHWPWTWQ</sequence>
<keyword evidence="9 12" id="KW-0496">Mitochondrion</keyword>
<organism evidence="15">
    <name type="scientific">Cyrtodactylus tigroides</name>
    <dbReference type="NCBI Taxonomy" id="1234048"/>
    <lineage>
        <taxon>Eukaryota</taxon>
        <taxon>Metazoa</taxon>
        <taxon>Chordata</taxon>
        <taxon>Craniata</taxon>
        <taxon>Vertebrata</taxon>
        <taxon>Euteleostomi</taxon>
        <taxon>Lepidosauria</taxon>
        <taxon>Squamata</taxon>
        <taxon>Bifurcata</taxon>
        <taxon>Gekkota</taxon>
        <taxon>Gekkonidae</taxon>
        <taxon>Gekkoninae</taxon>
        <taxon>Cyrtodactylus</taxon>
    </lineage>
</organism>
<feature type="transmembrane region" description="Helical" evidence="14">
    <location>
        <begin position="6"/>
        <end position="28"/>
    </location>
</feature>